<feature type="compositionally biased region" description="Low complexity" evidence="5">
    <location>
        <begin position="550"/>
        <end position="579"/>
    </location>
</feature>
<sequence>MSQGEDSTRDDDAGTPSPPVTYLPGSAVAGHRLVRMVGAGGVGVVYEAVHEFTQRRVALKLLLPCYASTEEVRERARKEAIALCRLRHKNIVAVHSADTLPDGTVWIAMELLEGQSLRRICQVESPLPIARALHIGIEIADGLAAAHDLGIVHRDVKPENVFIDRHGEVKLLDLNIAKIRVDGLPSTRPGQRFGTTAYTAPEECWGEPCSPASDVYALSLVIYELLAGRYVFATGRGLSGMPSEGQLVAAHMLRMPVPVHELVPSIPDYVWPVLQTGLAKRPTERFRHAGAAASALRELRERYLSDVRAGRLAAVPDAGTPGSRREHHGPRSPERLITAPRPDESRVIVHGPAAPAELGWSEAREEDAAPAAREEDAAPAAREREEDAAPAQPSAPSWHPPPSAPPAADPGWPLLVTPGPVTVRSSPGGQGASLEGPDLPATDRVADRRWRAQLLRRCAAAAVLAIPISGAATALYIHARRERPAMSASERGAVPAASERGAVPAASAGGVVTSAQAAPARPDITHATRETGAPPDARVPESAAEPLGVEASEAAPSPPAESRGSAAGPSAPANAGTPAQASTPPRASV</sequence>
<feature type="domain" description="Protein kinase" evidence="6">
    <location>
        <begin position="31"/>
        <end position="304"/>
    </location>
</feature>
<evidence type="ECO:0000256" key="2">
    <source>
        <dbReference type="ARBA" id="ARBA00022741"/>
    </source>
</evidence>
<dbReference type="AlphaFoldDB" id="A0A150QI26"/>
<dbReference type="Proteomes" id="UP000075260">
    <property type="component" value="Unassembled WGS sequence"/>
</dbReference>
<evidence type="ECO:0000259" key="6">
    <source>
        <dbReference type="PROSITE" id="PS50011"/>
    </source>
</evidence>
<dbReference type="InterPro" id="IPR008271">
    <property type="entry name" value="Ser/Thr_kinase_AS"/>
</dbReference>
<gene>
    <name evidence="7" type="ORF">BE15_22820</name>
</gene>
<accession>A0A150QI26</accession>
<dbReference type="EMBL" id="JEMA01000663">
    <property type="protein sequence ID" value="KYF67318.1"/>
    <property type="molecule type" value="Genomic_DNA"/>
</dbReference>
<dbReference type="Gene3D" id="3.30.200.20">
    <property type="entry name" value="Phosphorylase Kinase, domain 1"/>
    <property type="match status" value="1"/>
</dbReference>
<keyword evidence="3" id="KW-0418">Kinase</keyword>
<feature type="compositionally biased region" description="Basic and acidic residues" evidence="5">
    <location>
        <begin position="362"/>
        <end position="387"/>
    </location>
</feature>
<dbReference type="SUPFAM" id="SSF56112">
    <property type="entry name" value="Protein kinase-like (PK-like)"/>
    <property type="match status" value="1"/>
</dbReference>
<feature type="region of interest" description="Disordered" evidence="5">
    <location>
        <begin position="1"/>
        <end position="24"/>
    </location>
</feature>
<keyword evidence="2" id="KW-0547">Nucleotide-binding</keyword>
<keyword evidence="1" id="KW-0808">Transferase</keyword>
<feature type="compositionally biased region" description="Pro residues" evidence="5">
    <location>
        <begin position="398"/>
        <end position="408"/>
    </location>
</feature>
<dbReference type="PANTHER" id="PTHR43289">
    <property type="entry name" value="MITOGEN-ACTIVATED PROTEIN KINASE KINASE KINASE 20-RELATED"/>
    <property type="match status" value="1"/>
</dbReference>
<evidence type="ECO:0000313" key="7">
    <source>
        <dbReference type="EMBL" id="KYF67318.1"/>
    </source>
</evidence>
<name>A0A150QI26_SORCE</name>
<feature type="compositionally biased region" description="Basic and acidic residues" evidence="5">
    <location>
        <begin position="1"/>
        <end position="12"/>
    </location>
</feature>
<feature type="compositionally biased region" description="Polar residues" evidence="5">
    <location>
        <begin position="580"/>
        <end position="589"/>
    </location>
</feature>
<dbReference type="PROSITE" id="PS00108">
    <property type="entry name" value="PROTEIN_KINASE_ST"/>
    <property type="match status" value="1"/>
</dbReference>
<feature type="non-terminal residue" evidence="7">
    <location>
        <position position="589"/>
    </location>
</feature>
<dbReference type="CDD" id="cd14014">
    <property type="entry name" value="STKc_PknB_like"/>
    <property type="match status" value="1"/>
</dbReference>
<evidence type="ECO:0000256" key="3">
    <source>
        <dbReference type="ARBA" id="ARBA00022777"/>
    </source>
</evidence>
<evidence type="ECO:0000313" key="8">
    <source>
        <dbReference type="Proteomes" id="UP000075260"/>
    </source>
</evidence>
<dbReference type="InterPro" id="IPR011009">
    <property type="entry name" value="Kinase-like_dom_sf"/>
</dbReference>
<dbReference type="PROSITE" id="PS50011">
    <property type="entry name" value="PROTEIN_KINASE_DOM"/>
    <property type="match status" value="1"/>
</dbReference>
<protein>
    <recommendedName>
        <fullName evidence="6">Protein kinase domain-containing protein</fullName>
    </recommendedName>
</protein>
<dbReference type="Gene3D" id="1.10.510.10">
    <property type="entry name" value="Transferase(Phosphotransferase) domain 1"/>
    <property type="match status" value="1"/>
</dbReference>
<evidence type="ECO:0000256" key="4">
    <source>
        <dbReference type="ARBA" id="ARBA00022840"/>
    </source>
</evidence>
<dbReference type="PANTHER" id="PTHR43289:SF6">
    <property type="entry name" value="SERINE_THREONINE-PROTEIN KINASE NEKL-3"/>
    <property type="match status" value="1"/>
</dbReference>
<evidence type="ECO:0000256" key="5">
    <source>
        <dbReference type="SAM" id="MobiDB-lite"/>
    </source>
</evidence>
<dbReference type="GO" id="GO:0005524">
    <property type="term" value="F:ATP binding"/>
    <property type="evidence" value="ECO:0007669"/>
    <property type="project" value="UniProtKB-KW"/>
</dbReference>
<organism evidence="7 8">
    <name type="scientific">Sorangium cellulosum</name>
    <name type="common">Polyangium cellulosum</name>
    <dbReference type="NCBI Taxonomy" id="56"/>
    <lineage>
        <taxon>Bacteria</taxon>
        <taxon>Pseudomonadati</taxon>
        <taxon>Myxococcota</taxon>
        <taxon>Polyangia</taxon>
        <taxon>Polyangiales</taxon>
        <taxon>Polyangiaceae</taxon>
        <taxon>Sorangium</taxon>
    </lineage>
</organism>
<proteinExistence type="predicted"/>
<feature type="region of interest" description="Disordered" evidence="5">
    <location>
        <begin position="485"/>
        <end position="589"/>
    </location>
</feature>
<feature type="compositionally biased region" description="Low complexity" evidence="5">
    <location>
        <begin position="501"/>
        <end position="518"/>
    </location>
</feature>
<reference evidence="7 8" key="1">
    <citation type="submission" date="2014-02" db="EMBL/GenBank/DDBJ databases">
        <title>The small core and large imbalanced accessory genome model reveals a collaborative survival strategy of Sorangium cellulosum strains in nature.</title>
        <authorList>
            <person name="Han K."/>
            <person name="Peng R."/>
            <person name="Blom J."/>
            <person name="Li Y.-Z."/>
        </authorList>
    </citation>
    <scope>NUCLEOTIDE SEQUENCE [LARGE SCALE GENOMIC DNA]</scope>
    <source>
        <strain evidence="7 8">So0008-312</strain>
    </source>
</reference>
<dbReference type="Pfam" id="PF00069">
    <property type="entry name" value="Pkinase"/>
    <property type="match status" value="1"/>
</dbReference>
<comment type="caution">
    <text evidence="7">The sequence shown here is derived from an EMBL/GenBank/DDBJ whole genome shotgun (WGS) entry which is preliminary data.</text>
</comment>
<keyword evidence="4" id="KW-0067">ATP-binding</keyword>
<feature type="region of interest" description="Disordered" evidence="5">
    <location>
        <begin position="314"/>
        <end position="442"/>
    </location>
</feature>
<dbReference type="RefSeq" id="WP_061609925.1">
    <property type="nucleotide sequence ID" value="NZ_JEMA01000663.1"/>
</dbReference>
<dbReference type="InterPro" id="IPR000719">
    <property type="entry name" value="Prot_kinase_dom"/>
</dbReference>
<dbReference type="SMART" id="SM00220">
    <property type="entry name" value="S_TKc"/>
    <property type="match status" value="1"/>
</dbReference>
<dbReference type="GO" id="GO:0004674">
    <property type="term" value="F:protein serine/threonine kinase activity"/>
    <property type="evidence" value="ECO:0007669"/>
    <property type="project" value="TreeGrafter"/>
</dbReference>
<evidence type="ECO:0000256" key="1">
    <source>
        <dbReference type="ARBA" id="ARBA00022679"/>
    </source>
</evidence>